<evidence type="ECO:0000313" key="4">
    <source>
        <dbReference type="EMBL" id="OUP54358.1"/>
    </source>
</evidence>
<comment type="caution">
    <text evidence="4">The sequence shown here is derived from an EMBL/GenBank/DDBJ whole genome shotgun (WGS) entry which is preliminary data.</text>
</comment>
<reference evidence="5" key="1">
    <citation type="submission" date="2017-04" db="EMBL/GenBank/DDBJ databases">
        <title>Function of individual gut microbiota members based on whole genome sequencing of pure cultures obtained from chicken caecum.</title>
        <authorList>
            <person name="Medvecky M."/>
            <person name="Cejkova D."/>
            <person name="Polansky O."/>
            <person name="Karasova D."/>
            <person name="Kubasova T."/>
            <person name="Cizek A."/>
            <person name="Rychlik I."/>
        </authorList>
    </citation>
    <scope>NUCLEOTIDE SEQUENCE [LARGE SCALE GENOMIC DNA]</scope>
    <source>
        <strain evidence="5">An180</strain>
    </source>
</reference>
<evidence type="ECO:0000313" key="5">
    <source>
        <dbReference type="Proteomes" id="UP000195897"/>
    </source>
</evidence>
<dbReference type="PANTHER" id="PTHR10545">
    <property type="entry name" value="DIAMINE N-ACETYLTRANSFERASE"/>
    <property type="match status" value="1"/>
</dbReference>
<dbReference type="PANTHER" id="PTHR10545:SF29">
    <property type="entry name" value="GH14572P-RELATED"/>
    <property type="match status" value="1"/>
</dbReference>
<dbReference type="InterPro" id="IPR016181">
    <property type="entry name" value="Acyl_CoA_acyltransferase"/>
</dbReference>
<dbReference type="SUPFAM" id="SSF55729">
    <property type="entry name" value="Acyl-CoA N-acyltransferases (Nat)"/>
    <property type="match status" value="1"/>
</dbReference>
<dbReference type="InterPro" id="IPR000182">
    <property type="entry name" value="GNAT_dom"/>
</dbReference>
<keyword evidence="2" id="KW-0012">Acyltransferase</keyword>
<dbReference type="InterPro" id="IPR051016">
    <property type="entry name" value="Diverse_Substrate_AcTransf"/>
</dbReference>
<feature type="domain" description="N-acetyltransferase" evidence="3">
    <location>
        <begin position="12"/>
        <end position="160"/>
    </location>
</feature>
<dbReference type="CDD" id="cd04301">
    <property type="entry name" value="NAT_SF"/>
    <property type="match status" value="1"/>
</dbReference>
<dbReference type="GO" id="GO:0008080">
    <property type="term" value="F:N-acetyltransferase activity"/>
    <property type="evidence" value="ECO:0007669"/>
    <property type="project" value="TreeGrafter"/>
</dbReference>
<accession>A0A1Y4LCB1</accession>
<evidence type="ECO:0000256" key="2">
    <source>
        <dbReference type="ARBA" id="ARBA00023315"/>
    </source>
</evidence>
<organism evidence="4 5">
    <name type="scientific">Butyricicoccus pullicaecorum</name>
    <dbReference type="NCBI Taxonomy" id="501571"/>
    <lineage>
        <taxon>Bacteria</taxon>
        <taxon>Bacillati</taxon>
        <taxon>Bacillota</taxon>
        <taxon>Clostridia</taxon>
        <taxon>Eubacteriales</taxon>
        <taxon>Butyricicoccaceae</taxon>
        <taxon>Butyricicoccus</taxon>
    </lineage>
</organism>
<sequence>MTSDRLTGGVFLQIRSIRAEDRDFFCSSIHAFYHSPAVCHEIPAQNAVRTFELLLQGSPYADCLIAEDDTGRPVAYCLLALTWSNEAGGLCVWLDELMVDESQRSKGVGRALIAAVQEKYKDAARLRLEVTDENPRAAALYRALGFSDLPYRQMTMDRKV</sequence>
<protein>
    <recommendedName>
        <fullName evidence="3">N-acetyltransferase domain-containing protein</fullName>
    </recommendedName>
</protein>
<proteinExistence type="predicted"/>
<keyword evidence="1" id="KW-0808">Transferase</keyword>
<dbReference type="PROSITE" id="PS51186">
    <property type="entry name" value="GNAT"/>
    <property type="match status" value="1"/>
</dbReference>
<dbReference type="EMBL" id="NFKK01000001">
    <property type="protein sequence ID" value="OUP54358.1"/>
    <property type="molecule type" value="Genomic_DNA"/>
</dbReference>
<dbReference type="AlphaFoldDB" id="A0A1Y4LCB1"/>
<evidence type="ECO:0000259" key="3">
    <source>
        <dbReference type="PROSITE" id="PS51186"/>
    </source>
</evidence>
<dbReference type="Gene3D" id="3.40.630.30">
    <property type="match status" value="1"/>
</dbReference>
<evidence type="ECO:0000256" key="1">
    <source>
        <dbReference type="ARBA" id="ARBA00022679"/>
    </source>
</evidence>
<dbReference type="Pfam" id="PF00583">
    <property type="entry name" value="Acetyltransf_1"/>
    <property type="match status" value="1"/>
</dbReference>
<gene>
    <name evidence="4" type="ORF">B5F17_00220</name>
</gene>
<name>A0A1Y4LCB1_9FIRM</name>
<dbReference type="Proteomes" id="UP000195897">
    <property type="component" value="Unassembled WGS sequence"/>
</dbReference>